<protein>
    <submittedName>
        <fullName evidence="3">Uncharacterized protein</fullName>
    </submittedName>
</protein>
<name>A0A914R421_PAREQ</name>
<sequence length="90" mass="9960">MEGEVAELKNNADNLAQCLHALLQRIEQLEGSATLSKVDAPVYKVHQSSSPPTRSVNDAIDGLLKSNHKGKRESSVDEPDSDVQVRWLFF</sequence>
<reference evidence="3" key="1">
    <citation type="submission" date="2022-11" db="UniProtKB">
        <authorList>
            <consortium name="WormBaseParasite"/>
        </authorList>
    </citation>
    <scope>IDENTIFICATION</scope>
</reference>
<feature type="compositionally biased region" description="Polar residues" evidence="1">
    <location>
        <begin position="46"/>
        <end position="56"/>
    </location>
</feature>
<dbReference type="AlphaFoldDB" id="A0A914R421"/>
<evidence type="ECO:0000256" key="1">
    <source>
        <dbReference type="SAM" id="MobiDB-lite"/>
    </source>
</evidence>
<evidence type="ECO:0000313" key="3">
    <source>
        <dbReference type="WBParaSite" id="PEQ_0000135901-mRNA-1"/>
    </source>
</evidence>
<feature type="region of interest" description="Disordered" evidence="1">
    <location>
        <begin position="45"/>
        <end position="81"/>
    </location>
</feature>
<proteinExistence type="predicted"/>
<accession>A0A914R421</accession>
<dbReference type="Proteomes" id="UP000887564">
    <property type="component" value="Unplaced"/>
</dbReference>
<evidence type="ECO:0000313" key="2">
    <source>
        <dbReference type="Proteomes" id="UP000887564"/>
    </source>
</evidence>
<dbReference type="WBParaSite" id="PEQ_0000135901-mRNA-1">
    <property type="protein sequence ID" value="PEQ_0000135901-mRNA-1"/>
    <property type="gene ID" value="PEQ_0000135901"/>
</dbReference>
<organism evidence="2 3">
    <name type="scientific">Parascaris equorum</name>
    <name type="common">Equine roundworm</name>
    <dbReference type="NCBI Taxonomy" id="6256"/>
    <lineage>
        <taxon>Eukaryota</taxon>
        <taxon>Metazoa</taxon>
        <taxon>Ecdysozoa</taxon>
        <taxon>Nematoda</taxon>
        <taxon>Chromadorea</taxon>
        <taxon>Rhabditida</taxon>
        <taxon>Spirurina</taxon>
        <taxon>Ascaridomorpha</taxon>
        <taxon>Ascaridoidea</taxon>
        <taxon>Ascarididae</taxon>
        <taxon>Parascaris</taxon>
    </lineage>
</organism>
<keyword evidence="2" id="KW-1185">Reference proteome</keyword>